<dbReference type="AlphaFoldDB" id="A0A2J6R966"/>
<accession>A0A2J6R966</accession>
<dbReference type="EMBL" id="KZ613953">
    <property type="protein sequence ID" value="PMD35051.1"/>
    <property type="molecule type" value="Genomic_DNA"/>
</dbReference>
<dbReference type="Gene3D" id="3.40.50.360">
    <property type="match status" value="1"/>
</dbReference>
<dbReference type="Pfam" id="PF03358">
    <property type="entry name" value="FMN_red"/>
    <property type="match status" value="1"/>
</dbReference>
<dbReference type="STRING" id="1149755.A0A2J6R966"/>
<dbReference type="SUPFAM" id="SSF52218">
    <property type="entry name" value="Flavoproteins"/>
    <property type="match status" value="1"/>
</dbReference>
<dbReference type="GO" id="GO:0010181">
    <property type="term" value="F:FMN binding"/>
    <property type="evidence" value="ECO:0007669"/>
    <property type="project" value="TreeGrafter"/>
</dbReference>
<protein>
    <submittedName>
        <fullName evidence="2">Flavo protein</fullName>
    </submittedName>
</protein>
<name>A0A2J6R966_HYAVF</name>
<gene>
    <name evidence="2" type="ORF">L207DRAFT_517154</name>
</gene>
<evidence type="ECO:0000313" key="3">
    <source>
        <dbReference type="Proteomes" id="UP000235786"/>
    </source>
</evidence>
<dbReference type="InterPro" id="IPR005025">
    <property type="entry name" value="FMN_Rdtase-like_dom"/>
</dbReference>
<evidence type="ECO:0000313" key="2">
    <source>
        <dbReference type="EMBL" id="PMD35051.1"/>
    </source>
</evidence>
<dbReference type="InterPro" id="IPR050712">
    <property type="entry name" value="NAD(P)H-dep_reductase"/>
</dbReference>
<evidence type="ECO:0000259" key="1">
    <source>
        <dbReference type="Pfam" id="PF03358"/>
    </source>
</evidence>
<dbReference type="OrthoDB" id="68575at2759"/>
<dbReference type="GO" id="GO:0005829">
    <property type="term" value="C:cytosol"/>
    <property type="evidence" value="ECO:0007669"/>
    <property type="project" value="TreeGrafter"/>
</dbReference>
<proteinExistence type="predicted"/>
<dbReference type="GO" id="GO:0016491">
    <property type="term" value="F:oxidoreductase activity"/>
    <property type="evidence" value="ECO:0007669"/>
    <property type="project" value="InterPro"/>
</dbReference>
<organism evidence="2 3">
    <name type="scientific">Hyaloscypha variabilis (strain UAMH 11265 / GT02V1 / F)</name>
    <name type="common">Meliniomyces variabilis</name>
    <dbReference type="NCBI Taxonomy" id="1149755"/>
    <lineage>
        <taxon>Eukaryota</taxon>
        <taxon>Fungi</taxon>
        <taxon>Dikarya</taxon>
        <taxon>Ascomycota</taxon>
        <taxon>Pezizomycotina</taxon>
        <taxon>Leotiomycetes</taxon>
        <taxon>Helotiales</taxon>
        <taxon>Hyaloscyphaceae</taxon>
        <taxon>Hyaloscypha</taxon>
        <taxon>Hyaloscypha variabilis</taxon>
    </lineage>
</organism>
<dbReference type="Proteomes" id="UP000235786">
    <property type="component" value="Unassembled WGS sequence"/>
</dbReference>
<dbReference type="InterPro" id="IPR029039">
    <property type="entry name" value="Flavoprotein-like_sf"/>
</dbReference>
<sequence length="208" mass="21806">MAAKAIKIAVIISSTRKPRVGPSITKWVTSIIAPSAPSHAAIETVDIADYPLPLSPSGPVIPAKITTPGVPVPKGAYGDAQVDAWSEKIAEFNGFIFVTPQYNWSIPAVLKVSLDHLFFEWLGKPVVIVSYGGRGGGKAAAALKEIWAGVRGGEVAGAVELPITLGMDLAQSKGELHEGQAAAWEKDGKAKGIEEAFTRLVTVLEGKA</sequence>
<feature type="domain" description="NADPH-dependent FMN reductase-like" evidence="1">
    <location>
        <begin position="6"/>
        <end position="156"/>
    </location>
</feature>
<reference evidence="2 3" key="1">
    <citation type="submission" date="2016-04" db="EMBL/GenBank/DDBJ databases">
        <title>A degradative enzymes factory behind the ericoid mycorrhizal symbiosis.</title>
        <authorList>
            <consortium name="DOE Joint Genome Institute"/>
            <person name="Martino E."/>
            <person name="Morin E."/>
            <person name="Grelet G."/>
            <person name="Kuo A."/>
            <person name="Kohler A."/>
            <person name="Daghino S."/>
            <person name="Barry K."/>
            <person name="Choi C."/>
            <person name="Cichocki N."/>
            <person name="Clum A."/>
            <person name="Copeland A."/>
            <person name="Hainaut M."/>
            <person name="Haridas S."/>
            <person name="Labutti K."/>
            <person name="Lindquist E."/>
            <person name="Lipzen A."/>
            <person name="Khouja H.-R."/>
            <person name="Murat C."/>
            <person name="Ohm R."/>
            <person name="Olson A."/>
            <person name="Spatafora J."/>
            <person name="Veneault-Fourrey C."/>
            <person name="Henrissat B."/>
            <person name="Grigoriev I."/>
            <person name="Martin F."/>
            <person name="Perotto S."/>
        </authorList>
    </citation>
    <scope>NUCLEOTIDE SEQUENCE [LARGE SCALE GENOMIC DNA]</scope>
    <source>
        <strain evidence="2 3">F</strain>
    </source>
</reference>
<dbReference type="PANTHER" id="PTHR30543">
    <property type="entry name" value="CHROMATE REDUCTASE"/>
    <property type="match status" value="1"/>
</dbReference>
<keyword evidence="3" id="KW-1185">Reference proteome</keyword>
<dbReference type="PANTHER" id="PTHR30543:SF21">
    <property type="entry name" value="NAD(P)H-DEPENDENT FMN REDUCTASE LOT6"/>
    <property type="match status" value="1"/>
</dbReference>